<feature type="transmembrane region" description="Helical" evidence="8">
    <location>
        <begin position="131"/>
        <end position="150"/>
    </location>
</feature>
<sequence length="322" mass="33313">MTVQALGRPHEARRRLASIGSNGTVVWLVCLLLAIFLAVRNPGVFLGQENIANLLSQTVVLALVAMGEMLVILTGGIDLSVGSMATLTAVLTAGLIDGYPIRVTPVLIGVLLIGVLTGVFHGFLVTRARMVPFVVTISTFYLLEGIAYAYSSTPVGAIPDDLARFAVLNVGPIPVIFIIVLVIALALAWGLSRTRLGRHIYATGGDPAIARSAGINVTRVTITCYAICSALAALAGFMLASKATVGTPSAGTGLELSAITAVVLGGTSMFGGRGKIVGVAGGVLLLALVENTFTLLHVSSFYQDLVRGAVIVAAVAVFTRKD</sequence>
<evidence type="ECO:0000256" key="3">
    <source>
        <dbReference type="ARBA" id="ARBA00022475"/>
    </source>
</evidence>
<evidence type="ECO:0000313" key="10">
    <source>
        <dbReference type="Proteomes" id="UP001500503"/>
    </source>
</evidence>
<feature type="transmembrane region" description="Helical" evidence="8">
    <location>
        <begin position="51"/>
        <end position="72"/>
    </location>
</feature>
<feature type="transmembrane region" description="Helical" evidence="8">
    <location>
        <begin position="276"/>
        <end position="295"/>
    </location>
</feature>
<dbReference type="CDD" id="cd06579">
    <property type="entry name" value="TM_PBP1_transp_AraH_like"/>
    <property type="match status" value="1"/>
</dbReference>
<keyword evidence="4" id="KW-0997">Cell inner membrane</keyword>
<dbReference type="PANTHER" id="PTHR32196:SF21">
    <property type="entry name" value="ABC TRANSPORTER PERMEASE PROTEIN YPHD-RELATED"/>
    <property type="match status" value="1"/>
</dbReference>
<comment type="subcellular location">
    <subcellularLocation>
        <location evidence="1">Cell membrane</location>
        <topology evidence="1">Multi-pass membrane protein</topology>
    </subcellularLocation>
</comment>
<keyword evidence="10" id="KW-1185">Reference proteome</keyword>
<evidence type="ECO:0000256" key="1">
    <source>
        <dbReference type="ARBA" id="ARBA00004651"/>
    </source>
</evidence>
<dbReference type="Proteomes" id="UP001500503">
    <property type="component" value="Unassembled WGS sequence"/>
</dbReference>
<keyword evidence="2" id="KW-0813">Transport</keyword>
<evidence type="ECO:0000313" key="9">
    <source>
        <dbReference type="EMBL" id="GAA4514001.1"/>
    </source>
</evidence>
<dbReference type="InterPro" id="IPR001851">
    <property type="entry name" value="ABC_transp_permease"/>
</dbReference>
<evidence type="ECO:0000256" key="6">
    <source>
        <dbReference type="ARBA" id="ARBA00022989"/>
    </source>
</evidence>
<feature type="transmembrane region" description="Helical" evidence="8">
    <location>
        <begin position="245"/>
        <end position="264"/>
    </location>
</feature>
<proteinExistence type="predicted"/>
<gene>
    <name evidence="9" type="primary">rbsC</name>
    <name evidence="9" type="ORF">GCM10023191_081950</name>
</gene>
<feature type="transmembrane region" description="Helical" evidence="8">
    <location>
        <begin position="220"/>
        <end position="239"/>
    </location>
</feature>
<keyword evidence="5 8" id="KW-0812">Transmembrane</keyword>
<evidence type="ECO:0000256" key="2">
    <source>
        <dbReference type="ARBA" id="ARBA00022448"/>
    </source>
</evidence>
<evidence type="ECO:0000256" key="5">
    <source>
        <dbReference type="ARBA" id="ARBA00022692"/>
    </source>
</evidence>
<protein>
    <submittedName>
        <fullName evidence="9">Ribose ABC transporter permease</fullName>
    </submittedName>
</protein>
<dbReference type="Pfam" id="PF02653">
    <property type="entry name" value="BPD_transp_2"/>
    <property type="match status" value="1"/>
</dbReference>
<keyword evidence="3" id="KW-1003">Cell membrane</keyword>
<evidence type="ECO:0000256" key="7">
    <source>
        <dbReference type="ARBA" id="ARBA00023136"/>
    </source>
</evidence>
<dbReference type="EMBL" id="BAABHF010000048">
    <property type="protein sequence ID" value="GAA4514001.1"/>
    <property type="molecule type" value="Genomic_DNA"/>
</dbReference>
<reference evidence="10" key="1">
    <citation type="journal article" date="2019" name="Int. J. Syst. Evol. Microbiol.">
        <title>The Global Catalogue of Microorganisms (GCM) 10K type strain sequencing project: providing services to taxonomists for standard genome sequencing and annotation.</title>
        <authorList>
            <consortium name="The Broad Institute Genomics Platform"/>
            <consortium name="The Broad Institute Genome Sequencing Center for Infectious Disease"/>
            <person name="Wu L."/>
            <person name="Ma J."/>
        </authorList>
    </citation>
    <scope>NUCLEOTIDE SEQUENCE [LARGE SCALE GENOMIC DNA]</scope>
    <source>
        <strain evidence="10">JCM 17933</strain>
    </source>
</reference>
<accession>A0ABP8QZD1</accession>
<feature type="transmembrane region" description="Helical" evidence="8">
    <location>
        <begin position="170"/>
        <end position="191"/>
    </location>
</feature>
<comment type="caution">
    <text evidence="9">The sequence shown here is derived from an EMBL/GenBank/DDBJ whole genome shotgun (WGS) entry which is preliminary data.</text>
</comment>
<feature type="transmembrane region" description="Helical" evidence="8">
    <location>
        <begin position="79"/>
        <end position="96"/>
    </location>
</feature>
<name>A0ABP8QZD1_9ACTN</name>
<feature type="transmembrane region" description="Helical" evidence="8">
    <location>
        <begin position="16"/>
        <end position="39"/>
    </location>
</feature>
<evidence type="ECO:0000256" key="8">
    <source>
        <dbReference type="SAM" id="Phobius"/>
    </source>
</evidence>
<keyword evidence="7 8" id="KW-0472">Membrane</keyword>
<keyword evidence="6 8" id="KW-1133">Transmembrane helix</keyword>
<dbReference type="RefSeq" id="WP_345473327.1">
    <property type="nucleotide sequence ID" value="NZ_BAABHF010000048.1"/>
</dbReference>
<dbReference type="PANTHER" id="PTHR32196">
    <property type="entry name" value="ABC TRANSPORTER PERMEASE PROTEIN YPHD-RELATED-RELATED"/>
    <property type="match status" value="1"/>
</dbReference>
<evidence type="ECO:0000256" key="4">
    <source>
        <dbReference type="ARBA" id="ARBA00022519"/>
    </source>
</evidence>
<feature type="transmembrane region" description="Helical" evidence="8">
    <location>
        <begin position="102"/>
        <end position="124"/>
    </location>
</feature>
<organism evidence="9 10">
    <name type="scientific">Actinoallomurus oryzae</name>
    <dbReference type="NCBI Taxonomy" id="502180"/>
    <lineage>
        <taxon>Bacteria</taxon>
        <taxon>Bacillati</taxon>
        <taxon>Actinomycetota</taxon>
        <taxon>Actinomycetes</taxon>
        <taxon>Streptosporangiales</taxon>
        <taxon>Thermomonosporaceae</taxon>
        <taxon>Actinoallomurus</taxon>
    </lineage>
</organism>